<accession>A0A173T4L1</accession>
<proteinExistence type="predicted"/>
<evidence type="ECO:0000313" key="2">
    <source>
        <dbReference type="EMBL" id="CUM97631.1"/>
    </source>
</evidence>
<dbReference type="EMBL" id="CYXR01000012">
    <property type="protein sequence ID" value="CUM97631.1"/>
    <property type="molecule type" value="Genomic_DNA"/>
</dbReference>
<dbReference type="PROSITE" id="PS51257">
    <property type="entry name" value="PROKAR_LIPOPROTEIN"/>
    <property type="match status" value="1"/>
</dbReference>
<reference evidence="2 3" key="1">
    <citation type="submission" date="2015-09" db="EMBL/GenBank/DDBJ databases">
        <authorList>
            <consortium name="Pathogen Informatics"/>
        </authorList>
    </citation>
    <scope>NUCLEOTIDE SEQUENCE [LARGE SCALE GENOMIC DNA]</scope>
    <source>
        <strain evidence="2 3">2789STDY5834962</strain>
    </source>
</reference>
<gene>
    <name evidence="2" type="ORF">ERS852574_01928</name>
</gene>
<feature type="signal peptide" evidence="1">
    <location>
        <begin position="1"/>
        <end position="26"/>
    </location>
</feature>
<dbReference type="RefSeq" id="WP_055156985.1">
    <property type="nucleotide sequence ID" value="NZ_CYXR01000012.1"/>
</dbReference>
<dbReference type="Proteomes" id="UP000095727">
    <property type="component" value="Unassembled WGS sequence"/>
</dbReference>
<evidence type="ECO:0000313" key="3">
    <source>
        <dbReference type="Proteomes" id="UP000095727"/>
    </source>
</evidence>
<keyword evidence="1" id="KW-0732">Signal</keyword>
<evidence type="ECO:0000256" key="1">
    <source>
        <dbReference type="SAM" id="SignalP"/>
    </source>
</evidence>
<sequence>MNGSFWKKKKAGSVFLAMLLLTTLLAGCGINEGKAEKYVQANLDLTFQGQTQEAKEILGASDSDLKKVYENGINAFVQDCLLNGVETENDFSETYGVLIKEIFSSVRYQVSGVKKTGSKTCEVTVKYQPVDVFTRFMPKLKEESEKIQADKDAGKYSGTDEEIKEAMVLDYMTGAYSLLRSSYLDMQYGEKQEYTFTVTQKGRNTWSIGDEELNGFIERILELDKL</sequence>
<name>A0A173T4L1_9FIRM</name>
<dbReference type="AlphaFoldDB" id="A0A173T4L1"/>
<feature type="chain" id="PRO_5039332834" description="DUF5105 domain-containing protein" evidence="1">
    <location>
        <begin position="27"/>
        <end position="226"/>
    </location>
</feature>
<protein>
    <recommendedName>
        <fullName evidence="4">DUF5105 domain-containing protein</fullName>
    </recommendedName>
</protein>
<organism evidence="2 3">
    <name type="scientific">Coprococcus comes</name>
    <dbReference type="NCBI Taxonomy" id="410072"/>
    <lineage>
        <taxon>Bacteria</taxon>
        <taxon>Bacillati</taxon>
        <taxon>Bacillota</taxon>
        <taxon>Clostridia</taxon>
        <taxon>Lachnospirales</taxon>
        <taxon>Lachnospiraceae</taxon>
        <taxon>Coprococcus</taxon>
    </lineage>
</organism>
<evidence type="ECO:0008006" key="4">
    <source>
        <dbReference type="Google" id="ProtNLM"/>
    </source>
</evidence>